<feature type="transmembrane region" description="Helical" evidence="6">
    <location>
        <begin position="96"/>
        <end position="115"/>
    </location>
</feature>
<feature type="transmembrane region" description="Helical" evidence="6">
    <location>
        <begin position="340"/>
        <end position="360"/>
    </location>
</feature>
<evidence type="ECO:0000313" key="9">
    <source>
        <dbReference type="Proteomes" id="UP001500880"/>
    </source>
</evidence>
<comment type="caution">
    <text evidence="8">The sequence shown here is derived from an EMBL/GenBank/DDBJ whole genome shotgun (WGS) entry which is preliminary data.</text>
</comment>
<evidence type="ECO:0000313" key="8">
    <source>
        <dbReference type="EMBL" id="GAA0482894.1"/>
    </source>
</evidence>
<name>A0ABN1ASE3_9BACI</name>
<dbReference type="PANTHER" id="PTHR30619:SF1">
    <property type="entry name" value="RECOMBINATION PROTEIN 2"/>
    <property type="match status" value="1"/>
</dbReference>
<sequence length="623" mass="71748">MKVPEEARNPGAFDYRSYLKSMGIYLQMNIQQKDIHCVGKDWMAYPLQVKNHLLQFLKEQYTDESYHWIQALIFGDKDFLSEEIIQEFQHWNLSHLLAISGLHAGLIILFIYTILNRVCKLSIETSRYIIMIFLPVYAVFASGNPPVLRAVMMAELLFIFSILGRRWPVTDVVSITAILLLLQNPLLIYQLGFQFSFLVTFSLIMSGNILRRLPSYLWTMIYISFISQMVLIPLQILNFYYISPLSIFANLFFVPYFSALVIPVSLIAVLFSWLPPPFTDVIDFYFSRFHEPMLVWLLNEVKEIQLLWVIGEISVIAIIAYFAGLFLFMKLLEVNQKMKALFTATLLIVLLIVVQLQPYLDSKGTVTMLDVGQGDTIVIELPYREGVVMIDAAKEMSLNKSDEKNPGNPTAEYAIKPYLWSKGITTIDHLIVTHFDQDHFGSYTYLQKHFNIDQLYTNPDFEEFLPAQPSLNPHILTKGMKLMIDDYIFHVLSPHDEGTSPLDQNNRSIVLYTKLGDRTWLFTGDIGSETEREIIADYPELQVDILKVPHHGSKYSSSQLFLEALRPDFALISAGEHNLYGHPAPETLARLQQNHTKILRTDIHGAIQYRFHKMGSTFRTMNP</sequence>
<evidence type="ECO:0000256" key="3">
    <source>
        <dbReference type="ARBA" id="ARBA00022692"/>
    </source>
</evidence>
<feature type="transmembrane region" description="Helical" evidence="6">
    <location>
        <begin position="127"/>
        <end position="144"/>
    </location>
</feature>
<dbReference type="Pfam" id="PF03772">
    <property type="entry name" value="Competence"/>
    <property type="match status" value="1"/>
</dbReference>
<evidence type="ECO:0000259" key="7">
    <source>
        <dbReference type="SMART" id="SM00849"/>
    </source>
</evidence>
<feature type="transmembrane region" description="Helical" evidence="6">
    <location>
        <begin position="216"/>
        <end position="241"/>
    </location>
</feature>
<dbReference type="Gene3D" id="3.60.15.10">
    <property type="entry name" value="Ribonuclease Z/Hydroxyacylglutathione hydrolase-like"/>
    <property type="match status" value="1"/>
</dbReference>
<keyword evidence="5 6" id="KW-0472">Membrane</keyword>
<proteinExistence type="predicted"/>
<dbReference type="CDD" id="cd07731">
    <property type="entry name" value="ComA-like_MBL-fold"/>
    <property type="match status" value="1"/>
</dbReference>
<dbReference type="InterPro" id="IPR004477">
    <property type="entry name" value="ComEC_N"/>
</dbReference>
<dbReference type="InterPro" id="IPR035681">
    <property type="entry name" value="ComA-like_MBL"/>
</dbReference>
<dbReference type="InterPro" id="IPR036866">
    <property type="entry name" value="RibonucZ/Hydroxyglut_hydro"/>
</dbReference>
<reference evidence="8 9" key="1">
    <citation type="journal article" date="2019" name="Int. J. Syst. Evol. Microbiol.">
        <title>The Global Catalogue of Microorganisms (GCM) 10K type strain sequencing project: providing services to taxonomists for standard genome sequencing and annotation.</title>
        <authorList>
            <consortium name="The Broad Institute Genomics Platform"/>
            <consortium name="The Broad Institute Genome Sequencing Center for Infectious Disease"/>
            <person name="Wu L."/>
            <person name="Ma J."/>
        </authorList>
    </citation>
    <scope>NUCLEOTIDE SEQUENCE [LARGE SCALE GENOMIC DNA]</scope>
    <source>
        <strain evidence="8 9">JCM 12389</strain>
    </source>
</reference>
<keyword evidence="2" id="KW-1003">Cell membrane</keyword>
<gene>
    <name evidence="8" type="ORF">GCM10008986_04810</name>
</gene>
<dbReference type="NCBIfam" id="TIGR00361">
    <property type="entry name" value="ComEC_Rec2"/>
    <property type="match status" value="1"/>
</dbReference>
<dbReference type="Pfam" id="PF00753">
    <property type="entry name" value="Lactamase_B"/>
    <property type="match status" value="1"/>
</dbReference>
<dbReference type="Proteomes" id="UP001500880">
    <property type="component" value="Unassembled WGS sequence"/>
</dbReference>
<dbReference type="SUPFAM" id="SSF56281">
    <property type="entry name" value="Metallo-hydrolase/oxidoreductase"/>
    <property type="match status" value="1"/>
</dbReference>
<evidence type="ECO:0000256" key="6">
    <source>
        <dbReference type="SAM" id="Phobius"/>
    </source>
</evidence>
<feature type="transmembrane region" description="Helical" evidence="6">
    <location>
        <begin position="253"/>
        <end position="274"/>
    </location>
</feature>
<evidence type="ECO:0000256" key="4">
    <source>
        <dbReference type="ARBA" id="ARBA00022989"/>
    </source>
</evidence>
<dbReference type="PANTHER" id="PTHR30619">
    <property type="entry name" value="DNA INTERNALIZATION/COMPETENCE PROTEIN COMEC/REC2"/>
    <property type="match status" value="1"/>
</dbReference>
<dbReference type="InterPro" id="IPR001279">
    <property type="entry name" value="Metallo-B-lactamas"/>
</dbReference>
<feature type="transmembrane region" description="Helical" evidence="6">
    <location>
        <begin position="306"/>
        <end position="328"/>
    </location>
</feature>
<dbReference type="NCBIfam" id="TIGR00360">
    <property type="entry name" value="ComEC_N-term"/>
    <property type="match status" value="1"/>
</dbReference>
<keyword evidence="9" id="KW-1185">Reference proteome</keyword>
<accession>A0ABN1ASE3</accession>
<evidence type="ECO:0000256" key="2">
    <source>
        <dbReference type="ARBA" id="ARBA00022475"/>
    </source>
</evidence>
<dbReference type="InterPro" id="IPR004797">
    <property type="entry name" value="Competence_ComEC/Rec2"/>
</dbReference>
<feature type="domain" description="Metallo-beta-lactamase" evidence="7">
    <location>
        <begin position="373"/>
        <end position="576"/>
    </location>
</feature>
<evidence type="ECO:0000256" key="1">
    <source>
        <dbReference type="ARBA" id="ARBA00004651"/>
    </source>
</evidence>
<evidence type="ECO:0000256" key="5">
    <source>
        <dbReference type="ARBA" id="ARBA00023136"/>
    </source>
</evidence>
<dbReference type="InterPro" id="IPR052159">
    <property type="entry name" value="Competence_DNA_uptake"/>
</dbReference>
<keyword evidence="4 6" id="KW-1133">Transmembrane helix</keyword>
<protein>
    <submittedName>
        <fullName evidence="8">DNA internalization-related competence protein ComEC/Rec2</fullName>
    </submittedName>
</protein>
<comment type="subcellular location">
    <subcellularLocation>
        <location evidence="1">Cell membrane</location>
        <topology evidence="1">Multi-pass membrane protein</topology>
    </subcellularLocation>
</comment>
<dbReference type="SMART" id="SM00849">
    <property type="entry name" value="Lactamase_B"/>
    <property type="match status" value="1"/>
</dbReference>
<organism evidence="8 9">
    <name type="scientific">Salinibacillus aidingensis</name>
    <dbReference type="NCBI Taxonomy" id="237684"/>
    <lineage>
        <taxon>Bacteria</taxon>
        <taxon>Bacillati</taxon>
        <taxon>Bacillota</taxon>
        <taxon>Bacilli</taxon>
        <taxon>Bacillales</taxon>
        <taxon>Bacillaceae</taxon>
        <taxon>Salinibacillus</taxon>
    </lineage>
</organism>
<dbReference type="EMBL" id="BAAADO010000001">
    <property type="protein sequence ID" value="GAA0482894.1"/>
    <property type="molecule type" value="Genomic_DNA"/>
</dbReference>
<keyword evidence="3 6" id="KW-0812">Transmembrane</keyword>